<feature type="transmembrane region" description="Helical" evidence="1">
    <location>
        <begin position="195"/>
        <end position="214"/>
    </location>
</feature>
<gene>
    <name evidence="3" type="ORF">D9613_008940</name>
</gene>
<dbReference type="EMBL" id="JAACJL010000031">
    <property type="protein sequence ID" value="KAF4616574.1"/>
    <property type="molecule type" value="Genomic_DNA"/>
</dbReference>
<dbReference type="AlphaFoldDB" id="A0A8H4VQP3"/>
<reference evidence="3 4" key="1">
    <citation type="submission" date="2019-12" db="EMBL/GenBank/DDBJ databases">
        <authorList>
            <person name="Floudas D."/>
            <person name="Bentzer J."/>
            <person name="Ahren D."/>
            <person name="Johansson T."/>
            <person name="Persson P."/>
            <person name="Tunlid A."/>
        </authorList>
    </citation>
    <scope>NUCLEOTIDE SEQUENCE [LARGE SCALE GENOMIC DNA]</scope>
    <source>
        <strain evidence="3 4">CBS 102.39</strain>
    </source>
</reference>
<evidence type="ECO:0000259" key="2">
    <source>
        <dbReference type="Pfam" id="PF20151"/>
    </source>
</evidence>
<sequence>MFQHHKSTPLLVQHSFHSSTATMNPNAPDDDGQTAAASALLLSALMFRKFNTLAALAFLIYECVVTFREECRHIWRRPFNHVQRTYVFSRYFALIVQSINVFLVLGPISAPGIPELTCKKWFAFQMVAVCSLLGALDYILMLRLYALHLKSIKVGVTLVSLYLFQIFVTVVCAPIYVLYVPYDSICVSQKVQRCFIAYGATVWFVHIVMGILTAVKWKSLLHAPLARLVNRDSVWALALICGIFGILVPYNLSLQMEKPELGFMWPSCFLSIGCCRIIMNMQTANIEAPSPNNTINANANANALEQIEIALQALTENNTLNEGGLGLGATTTRTSEGQAQAQA</sequence>
<dbReference type="Proteomes" id="UP000521872">
    <property type="component" value="Unassembled WGS sequence"/>
</dbReference>
<feature type="transmembrane region" description="Helical" evidence="1">
    <location>
        <begin position="234"/>
        <end position="250"/>
    </location>
</feature>
<feature type="transmembrane region" description="Helical" evidence="1">
    <location>
        <begin position="88"/>
        <end position="110"/>
    </location>
</feature>
<evidence type="ECO:0000313" key="4">
    <source>
        <dbReference type="Proteomes" id="UP000521872"/>
    </source>
</evidence>
<feature type="transmembrane region" description="Helical" evidence="1">
    <location>
        <begin position="50"/>
        <end position="67"/>
    </location>
</feature>
<dbReference type="Pfam" id="PF20151">
    <property type="entry name" value="DUF6533"/>
    <property type="match status" value="1"/>
</dbReference>
<name>A0A8H4VQP3_9AGAR</name>
<feature type="transmembrane region" description="Helical" evidence="1">
    <location>
        <begin position="262"/>
        <end position="279"/>
    </location>
</feature>
<feature type="domain" description="DUF6533" evidence="2">
    <location>
        <begin position="52"/>
        <end position="95"/>
    </location>
</feature>
<keyword evidence="1" id="KW-0472">Membrane</keyword>
<keyword evidence="4" id="KW-1185">Reference proteome</keyword>
<dbReference type="InterPro" id="IPR045340">
    <property type="entry name" value="DUF6533"/>
</dbReference>
<proteinExistence type="predicted"/>
<evidence type="ECO:0000313" key="3">
    <source>
        <dbReference type="EMBL" id="KAF4616574.1"/>
    </source>
</evidence>
<keyword evidence="1" id="KW-0812">Transmembrane</keyword>
<protein>
    <recommendedName>
        <fullName evidence="2">DUF6533 domain-containing protein</fullName>
    </recommendedName>
</protein>
<comment type="caution">
    <text evidence="3">The sequence shown here is derived from an EMBL/GenBank/DDBJ whole genome shotgun (WGS) entry which is preliminary data.</text>
</comment>
<feature type="transmembrane region" description="Helical" evidence="1">
    <location>
        <begin position="122"/>
        <end position="142"/>
    </location>
</feature>
<keyword evidence="1" id="KW-1133">Transmembrane helix</keyword>
<evidence type="ECO:0000256" key="1">
    <source>
        <dbReference type="SAM" id="Phobius"/>
    </source>
</evidence>
<organism evidence="3 4">
    <name type="scientific">Agrocybe pediades</name>
    <dbReference type="NCBI Taxonomy" id="84607"/>
    <lineage>
        <taxon>Eukaryota</taxon>
        <taxon>Fungi</taxon>
        <taxon>Dikarya</taxon>
        <taxon>Basidiomycota</taxon>
        <taxon>Agaricomycotina</taxon>
        <taxon>Agaricomycetes</taxon>
        <taxon>Agaricomycetidae</taxon>
        <taxon>Agaricales</taxon>
        <taxon>Agaricineae</taxon>
        <taxon>Strophariaceae</taxon>
        <taxon>Agrocybe</taxon>
    </lineage>
</organism>
<feature type="transmembrane region" description="Helical" evidence="1">
    <location>
        <begin position="154"/>
        <end position="179"/>
    </location>
</feature>
<accession>A0A8H4VQP3</accession>